<dbReference type="EMBL" id="BRYA01001451">
    <property type="protein sequence ID" value="GMI43264.1"/>
    <property type="molecule type" value="Genomic_DNA"/>
</dbReference>
<protein>
    <submittedName>
        <fullName evidence="1">Uncharacterized protein</fullName>
    </submittedName>
</protein>
<evidence type="ECO:0000313" key="2">
    <source>
        <dbReference type="Proteomes" id="UP001165065"/>
    </source>
</evidence>
<organism evidence="1 2">
    <name type="scientific">Triparma columacea</name>
    <dbReference type="NCBI Taxonomy" id="722753"/>
    <lineage>
        <taxon>Eukaryota</taxon>
        <taxon>Sar</taxon>
        <taxon>Stramenopiles</taxon>
        <taxon>Ochrophyta</taxon>
        <taxon>Bolidophyceae</taxon>
        <taxon>Parmales</taxon>
        <taxon>Triparmaceae</taxon>
        <taxon>Triparma</taxon>
    </lineage>
</organism>
<name>A0A9W7GG09_9STRA</name>
<keyword evidence="2" id="KW-1185">Reference proteome</keyword>
<evidence type="ECO:0000313" key="1">
    <source>
        <dbReference type="EMBL" id="GMI43264.1"/>
    </source>
</evidence>
<proteinExistence type="predicted"/>
<gene>
    <name evidence="1" type="ORF">TrCOL_g9784</name>
</gene>
<dbReference type="OrthoDB" id="197382at2759"/>
<dbReference type="AlphaFoldDB" id="A0A9W7GG09"/>
<accession>A0A9W7GG09</accession>
<comment type="caution">
    <text evidence="1">The sequence shown here is derived from an EMBL/GenBank/DDBJ whole genome shotgun (WGS) entry which is preliminary data.</text>
</comment>
<dbReference type="Proteomes" id="UP001165065">
    <property type="component" value="Unassembled WGS sequence"/>
</dbReference>
<sequence length="342" mass="37366">MMNTHRPLFFTAFFVAFLSFFPSSSLPFVIHARHCRALLPLRSSPKPVESISLAPLSAPHQAEAELLKLSLEKHLNTSWYPHSSHCLIADACAELYVRARSDEKFDDVSSVLVYIAEALEAQGGMTQEGIFDGSFVNNWDIGNLVADYLVFRISGGEGCSCNTVFDGLQPLSSSFSSSSSSSPVLPVENEFERHRFLSLLLDGETPLEQTHSLLRSYLGRCADPNNKKKRDLVLSPDVKIASLSPLATSPDSPPSLVAGDISDLLLLKKTVLPDPDDDLEGHDSLNDIIKTLHGEEATMSEWKKIPDDPDSSSIATTFEARQIVAKALVWADFMSEGAASNA</sequence>
<reference evidence="2" key="1">
    <citation type="journal article" date="2023" name="Commun. Biol.">
        <title>Genome analysis of Parmales, the sister group of diatoms, reveals the evolutionary specialization of diatoms from phago-mixotrophs to photoautotrophs.</title>
        <authorList>
            <person name="Ban H."/>
            <person name="Sato S."/>
            <person name="Yoshikawa S."/>
            <person name="Yamada K."/>
            <person name="Nakamura Y."/>
            <person name="Ichinomiya M."/>
            <person name="Sato N."/>
            <person name="Blanc-Mathieu R."/>
            <person name="Endo H."/>
            <person name="Kuwata A."/>
            <person name="Ogata H."/>
        </authorList>
    </citation>
    <scope>NUCLEOTIDE SEQUENCE [LARGE SCALE GENOMIC DNA]</scope>
</reference>